<feature type="domain" description="Peptidase S8/S53" evidence="8">
    <location>
        <begin position="63"/>
        <end position="490"/>
    </location>
</feature>
<dbReference type="InterPro" id="IPR000209">
    <property type="entry name" value="Peptidase_S8/S53_dom"/>
</dbReference>
<evidence type="ECO:0000313" key="9">
    <source>
        <dbReference type="EMBL" id="RXK85876.1"/>
    </source>
</evidence>
<dbReference type="InterPro" id="IPR015500">
    <property type="entry name" value="Peptidase_S8_subtilisin-rel"/>
</dbReference>
<accession>A0A4V1MAH3</accession>
<feature type="active site" description="Charge relay system" evidence="5">
    <location>
        <position position="71"/>
    </location>
</feature>
<keyword evidence="4 5" id="KW-0720">Serine protease</keyword>
<comment type="similarity">
    <text evidence="1 5 6">Belongs to the peptidase S8 family.</text>
</comment>
<dbReference type="InterPro" id="IPR034080">
    <property type="entry name" value="Protease_P7-like_dom"/>
</dbReference>
<evidence type="ECO:0000256" key="7">
    <source>
        <dbReference type="SAM" id="SignalP"/>
    </source>
</evidence>
<dbReference type="CDD" id="cd07483">
    <property type="entry name" value="Peptidases_S8_Subtilisin_Novo-like"/>
    <property type="match status" value="1"/>
</dbReference>
<keyword evidence="2 5" id="KW-0645">Protease</keyword>
<dbReference type="GO" id="GO:0006508">
    <property type="term" value="P:proteolysis"/>
    <property type="evidence" value="ECO:0007669"/>
    <property type="project" value="UniProtKB-KW"/>
</dbReference>
<gene>
    <name evidence="9" type="ORF">ESB13_03435</name>
</gene>
<dbReference type="PANTHER" id="PTHR43806:SF11">
    <property type="entry name" value="CEREVISIN-RELATED"/>
    <property type="match status" value="1"/>
</dbReference>
<comment type="caution">
    <text evidence="9">The sequence shown here is derived from an EMBL/GenBank/DDBJ whole genome shotgun (WGS) entry which is preliminary data.</text>
</comment>
<dbReference type="Pfam" id="PF00082">
    <property type="entry name" value="Peptidase_S8"/>
    <property type="match status" value="1"/>
</dbReference>
<dbReference type="InterPro" id="IPR036852">
    <property type="entry name" value="Peptidase_S8/S53_dom_sf"/>
</dbReference>
<evidence type="ECO:0000256" key="5">
    <source>
        <dbReference type="PROSITE-ProRule" id="PRU01240"/>
    </source>
</evidence>
<evidence type="ECO:0000259" key="8">
    <source>
        <dbReference type="Pfam" id="PF00082"/>
    </source>
</evidence>
<dbReference type="RefSeq" id="WP_129001627.1">
    <property type="nucleotide sequence ID" value="NZ_SDHZ01000001.1"/>
</dbReference>
<evidence type="ECO:0000256" key="2">
    <source>
        <dbReference type="ARBA" id="ARBA00022670"/>
    </source>
</evidence>
<dbReference type="PANTHER" id="PTHR43806">
    <property type="entry name" value="PEPTIDASE S8"/>
    <property type="match status" value="1"/>
</dbReference>
<dbReference type="InterPro" id="IPR023828">
    <property type="entry name" value="Peptidase_S8_Ser-AS"/>
</dbReference>
<feature type="active site" description="Charge relay system" evidence="5">
    <location>
        <position position="285"/>
    </location>
</feature>
<dbReference type="PROSITE" id="PS00136">
    <property type="entry name" value="SUBTILASE_ASP"/>
    <property type="match status" value="1"/>
</dbReference>
<dbReference type="EMBL" id="SDHZ01000001">
    <property type="protein sequence ID" value="RXK85876.1"/>
    <property type="molecule type" value="Genomic_DNA"/>
</dbReference>
<evidence type="ECO:0000256" key="1">
    <source>
        <dbReference type="ARBA" id="ARBA00011073"/>
    </source>
</evidence>
<dbReference type="Proteomes" id="UP000290545">
    <property type="component" value="Unassembled WGS sequence"/>
</dbReference>
<dbReference type="InterPro" id="IPR022398">
    <property type="entry name" value="Peptidase_S8_His-AS"/>
</dbReference>
<feature type="signal peptide" evidence="7">
    <location>
        <begin position="1"/>
        <end position="29"/>
    </location>
</feature>
<dbReference type="PROSITE" id="PS51892">
    <property type="entry name" value="SUBTILASE"/>
    <property type="match status" value="1"/>
</dbReference>
<reference evidence="9 10" key="1">
    <citation type="submission" date="2019-01" db="EMBL/GenBank/DDBJ databases">
        <title>Filimonas sp. strain TTM-71.</title>
        <authorList>
            <person name="Chen W.-M."/>
        </authorList>
    </citation>
    <scope>NUCLEOTIDE SEQUENCE [LARGE SCALE GENOMIC DNA]</scope>
    <source>
        <strain evidence="9 10">TTM-71</strain>
    </source>
</reference>
<evidence type="ECO:0000313" key="10">
    <source>
        <dbReference type="Proteomes" id="UP000290545"/>
    </source>
</evidence>
<evidence type="ECO:0000256" key="6">
    <source>
        <dbReference type="RuleBase" id="RU003355"/>
    </source>
</evidence>
<protein>
    <submittedName>
        <fullName evidence="9">Peptidase S8</fullName>
    </submittedName>
</protein>
<keyword evidence="7" id="KW-0732">Signal</keyword>
<dbReference type="Gene3D" id="3.40.50.200">
    <property type="entry name" value="Peptidase S8/S53 domain"/>
    <property type="match status" value="2"/>
</dbReference>
<dbReference type="AlphaFoldDB" id="A0A4V1MAH3"/>
<keyword evidence="10" id="KW-1185">Reference proteome</keyword>
<keyword evidence="3 5" id="KW-0378">Hydrolase</keyword>
<dbReference type="InterPro" id="IPR050131">
    <property type="entry name" value="Peptidase_S8_subtilisin-like"/>
</dbReference>
<dbReference type="SUPFAM" id="SSF52743">
    <property type="entry name" value="Subtilisin-like"/>
    <property type="match status" value="1"/>
</dbReference>
<dbReference type="PROSITE" id="PS00138">
    <property type="entry name" value="SUBTILASE_SER"/>
    <property type="match status" value="1"/>
</dbReference>
<sequence>MVNKIVKQSLTRKWGVALAFCALTLAAQAQKPNWLNMDLQKDSVFGISTEKAYNELLKGKKSTKVLVAVIDSGIDTAHEDLKQVLWVNMKEKKGKAGKDDDRNKYTDDINGWSFLGSAKGNVAYDNLELTRLVREGRAKFGDASKMPSDTTGLAKYKELEEAFEQKHAMAQMQYKSVQSFTAVVDSVIAGTGKPAPTLTDLQAYQPKNQPEARMKGILEQQLQRYPDVVAFKEKELKPALDHFKEEAEYQLNVDFDPRAIVGDDYKNVNEKYYGTADVTGPEADHGTHVAGIIGAVRNNAIGVDGVADNVAIMAVRAVPNGDERDKDVANAIRYAVDNGAKVINMSFGKPYSPEKKAVDEAVKYAMSKDVLMIHAAGNDGLNIDSVASFYPSRYYLDGKGEAAAWIEVGASSPSDDENLVASFSNYGKKNVDVFAPGVAIYSSTPGSKYDYHDGTSMAAPVVTGLAALIRSYYPKLTAIQVKDIILKSVVKVNHPVMVVADRMPRSVSMTDVCNTGGVVNAYNALKLAATY</sequence>
<feature type="active site" description="Charge relay system" evidence="5">
    <location>
        <position position="456"/>
    </location>
</feature>
<evidence type="ECO:0000256" key="3">
    <source>
        <dbReference type="ARBA" id="ARBA00022801"/>
    </source>
</evidence>
<feature type="chain" id="PRO_5020624791" evidence="7">
    <location>
        <begin position="30"/>
        <end position="531"/>
    </location>
</feature>
<dbReference type="PRINTS" id="PR00723">
    <property type="entry name" value="SUBTILISIN"/>
</dbReference>
<name>A0A4V1MAH3_9BACT</name>
<dbReference type="GO" id="GO:0004252">
    <property type="term" value="F:serine-type endopeptidase activity"/>
    <property type="evidence" value="ECO:0007669"/>
    <property type="project" value="UniProtKB-UniRule"/>
</dbReference>
<dbReference type="InterPro" id="IPR023827">
    <property type="entry name" value="Peptidase_S8_Asp-AS"/>
</dbReference>
<dbReference type="PROSITE" id="PS00137">
    <property type="entry name" value="SUBTILASE_HIS"/>
    <property type="match status" value="1"/>
</dbReference>
<evidence type="ECO:0000256" key="4">
    <source>
        <dbReference type="ARBA" id="ARBA00022825"/>
    </source>
</evidence>
<organism evidence="9 10">
    <name type="scientific">Filimonas effusa</name>
    <dbReference type="NCBI Taxonomy" id="2508721"/>
    <lineage>
        <taxon>Bacteria</taxon>
        <taxon>Pseudomonadati</taxon>
        <taxon>Bacteroidota</taxon>
        <taxon>Chitinophagia</taxon>
        <taxon>Chitinophagales</taxon>
        <taxon>Chitinophagaceae</taxon>
        <taxon>Filimonas</taxon>
    </lineage>
</organism>
<proteinExistence type="inferred from homology"/>
<dbReference type="OrthoDB" id="9798386at2"/>